<reference evidence="4" key="1">
    <citation type="submission" date="2016-10" db="EMBL/GenBank/DDBJ databases">
        <authorList>
            <person name="Varghese N."/>
            <person name="Submissions S."/>
        </authorList>
    </citation>
    <scope>NUCLEOTIDE SEQUENCE [LARGE SCALE GENOMIC DNA]</scope>
    <source>
        <strain evidence="4">DSM 100420</strain>
    </source>
</reference>
<dbReference type="OrthoDB" id="7658778at2"/>
<sequence>MKHRIVPLALAAAFILPADVATAAVIGTYDYDYSDTGNRSGQGRDQNASGVLIVDDGVTFRDSFNFGNLAGAVIDSFELTFAFSGAGPLLFGILESWEVTVEGSDPLGSSDDLFAQLVDDQSTWTGAIDASTAPGNSFFADAVANMGFNFAFDQSGSLPNNSFRLASVSLAVNGTAAVVPLPAPGLLLLGALAGMGLMRRRKTSAAA</sequence>
<gene>
    <name evidence="3" type="ORF">SAMN05444004_101505</name>
</gene>
<organism evidence="3 4">
    <name type="scientific">Jannaschia faecimaris</name>
    <dbReference type="NCBI Taxonomy" id="1244108"/>
    <lineage>
        <taxon>Bacteria</taxon>
        <taxon>Pseudomonadati</taxon>
        <taxon>Pseudomonadota</taxon>
        <taxon>Alphaproteobacteria</taxon>
        <taxon>Rhodobacterales</taxon>
        <taxon>Roseobacteraceae</taxon>
        <taxon>Jannaschia</taxon>
    </lineage>
</organism>
<keyword evidence="2" id="KW-0732">Signal</keyword>
<proteinExistence type="predicted"/>
<dbReference type="Proteomes" id="UP000198914">
    <property type="component" value="Unassembled WGS sequence"/>
</dbReference>
<dbReference type="EMBL" id="FNPX01000001">
    <property type="protein sequence ID" value="SDY46428.1"/>
    <property type="molecule type" value="Genomic_DNA"/>
</dbReference>
<dbReference type="NCBIfam" id="TIGR03370">
    <property type="entry name" value="VPLPA-CTERM"/>
    <property type="match status" value="1"/>
</dbReference>
<dbReference type="RefSeq" id="WP_092641774.1">
    <property type="nucleotide sequence ID" value="NZ_FNPX01000001.1"/>
</dbReference>
<feature type="signal peptide" evidence="2">
    <location>
        <begin position="1"/>
        <end position="23"/>
    </location>
</feature>
<evidence type="ECO:0000256" key="2">
    <source>
        <dbReference type="SAM" id="SignalP"/>
    </source>
</evidence>
<dbReference type="AlphaFoldDB" id="A0A1H3K4A2"/>
<name>A0A1H3K4A2_9RHOB</name>
<keyword evidence="4" id="KW-1185">Reference proteome</keyword>
<dbReference type="STRING" id="1244108.SAMN05444004_101505"/>
<keyword evidence="1" id="KW-0472">Membrane</keyword>
<protein>
    <submittedName>
        <fullName evidence="3">VPLPA-CTERM protein sorting domain-containing protein</fullName>
    </submittedName>
</protein>
<keyword evidence="1" id="KW-1133">Transmembrane helix</keyword>
<evidence type="ECO:0000313" key="4">
    <source>
        <dbReference type="Proteomes" id="UP000198914"/>
    </source>
</evidence>
<feature type="chain" id="PRO_5011581398" evidence="2">
    <location>
        <begin position="24"/>
        <end position="207"/>
    </location>
</feature>
<feature type="transmembrane region" description="Helical" evidence="1">
    <location>
        <begin position="170"/>
        <end position="192"/>
    </location>
</feature>
<evidence type="ECO:0000313" key="3">
    <source>
        <dbReference type="EMBL" id="SDY46428.1"/>
    </source>
</evidence>
<keyword evidence="1" id="KW-0812">Transmembrane</keyword>
<evidence type="ECO:0000256" key="1">
    <source>
        <dbReference type="SAM" id="Phobius"/>
    </source>
</evidence>
<accession>A0A1H3K4A2</accession>
<dbReference type="InterPro" id="IPR022472">
    <property type="entry name" value="VPLPA-CTERM"/>
</dbReference>